<dbReference type="Gene3D" id="3.90.1150.10">
    <property type="entry name" value="Aspartate Aminotransferase, domain 1"/>
    <property type="match status" value="1"/>
</dbReference>
<dbReference type="SUPFAM" id="SSF53383">
    <property type="entry name" value="PLP-dependent transferases"/>
    <property type="match status" value="1"/>
</dbReference>
<dbReference type="Proteomes" id="UP000316560">
    <property type="component" value="Unassembled WGS sequence"/>
</dbReference>
<organism evidence="2 3">
    <name type="scientific">Rhodoglobus vestalii</name>
    <dbReference type="NCBI Taxonomy" id="193384"/>
    <lineage>
        <taxon>Bacteria</taxon>
        <taxon>Bacillati</taxon>
        <taxon>Actinomycetota</taxon>
        <taxon>Actinomycetes</taxon>
        <taxon>Micrococcales</taxon>
        <taxon>Microbacteriaceae</taxon>
        <taxon>Rhodoglobus</taxon>
    </lineage>
</organism>
<sequence length="368" mass="39429">MLYIPIMPLLHVSVRGTMRDMTSTALANAIESFTHTRGYLAAATMGLPPRAAVTALAEELQRWSAAESEPMDYGDIVERTRAHYAKLVGVNASRVAIGSQTSVLASVIACSLPAGSEVVCVTSDFTSIVFPFLQQQGLTVRSVPLAELAEAVSDTTNLVVFSLIQSCNGAVADVEAITRAAARHGARTLCDVTQAAGVHPVDASRFDATVCHAYKWLCAPRGVAFLTISEDFAEHITPVQAGWYAGEDIWCSVYGPDMTLATDARQFDVSPAWQAWVGAEHSIELFANIDIAEVWEHSIRLGNMLCDALGIEQQDRAIVTWPDESGADLVKLEAAGITASGRAGRLRAAFHLWNTDDDVAAVIAALRA</sequence>
<dbReference type="GO" id="GO:0016829">
    <property type="term" value="F:lyase activity"/>
    <property type="evidence" value="ECO:0007669"/>
    <property type="project" value="UniProtKB-KW"/>
</dbReference>
<comment type="caution">
    <text evidence="2">The sequence shown here is derived from an EMBL/GenBank/DDBJ whole genome shotgun (WGS) entry which is preliminary data.</text>
</comment>
<evidence type="ECO:0000313" key="3">
    <source>
        <dbReference type="Proteomes" id="UP000316560"/>
    </source>
</evidence>
<dbReference type="PANTHER" id="PTHR43586">
    <property type="entry name" value="CYSTEINE DESULFURASE"/>
    <property type="match status" value="1"/>
</dbReference>
<dbReference type="Pfam" id="PF00266">
    <property type="entry name" value="Aminotran_5"/>
    <property type="match status" value="1"/>
</dbReference>
<evidence type="ECO:0000259" key="1">
    <source>
        <dbReference type="Pfam" id="PF00266"/>
    </source>
</evidence>
<accession>A0A8H2K906</accession>
<dbReference type="AlphaFoldDB" id="A0A8H2K906"/>
<dbReference type="PANTHER" id="PTHR43586:SF21">
    <property type="entry name" value="PYRIDOXAL PHOSPHATE (PLP)-DEPENDENT ASPARTATE AMINOTRANSFERASE SUPERFAMILY"/>
    <property type="match status" value="1"/>
</dbReference>
<dbReference type="InterPro" id="IPR015421">
    <property type="entry name" value="PyrdxlP-dep_Trfase_major"/>
</dbReference>
<feature type="domain" description="Aminotransferase class V" evidence="1">
    <location>
        <begin position="47"/>
        <end position="317"/>
    </location>
</feature>
<reference evidence="2 3" key="1">
    <citation type="submission" date="2019-06" db="EMBL/GenBank/DDBJ databases">
        <title>Sequencing the genomes of 1000 actinobacteria strains.</title>
        <authorList>
            <person name="Klenk H.-P."/>
        </authorList>
    </citation>
    <scope>NUCLEOTIDE SEQUENCE [LARGE SCALE GENOMIC DNA]</scope>
    <source>
        <strain evidence="2 3">DSM 21947</strain>
    </source>
</reference>
<dbReference type="InterPro" id="IPR015424">
    <property type="entry name" value="PyrdxlP-dep_Trfase"/>
</dbReference>
<evidence type="ECO:0000313" key="2">
    <source>
        <dbReference type="EMBL" id="TQO21123.1"/>
    </source>
</evidence>
<dbReference type="EMBL" id="VFRA01000001">
    <property type="protein sequence ID" value="TQO21123.1"/>
    <property type="molecule type" value="Genomic_DNA"/>
</dbReference>
<gene>
    <name evidence="2" type="ORF">FB472_2793</name>
</gene>
<keyword evidence="3" id="KW-1185">Reference proteome</keyword>
<protein>
    <submittedName>
        <fullName evidence="2">Selenocysteine lyase/cysteine desulfurase</fullName>
    </submittedName>
</protein>
<dbReference type="InterPro" id="IPR000192">
    <property type="entry name" value="Aminotrans_V_dom"/>
</dbReference>
<dbReference type="Gene3D" id="3.40.640.10">
    <property type="entry name" value="Type I PLP-dependent aspartate aminotransferase-like (Major domain)"/>
    <property type="match status" value="1"/>
</dbReference>
<name>A0A8H2K906_9MICO</name>
<keyword evidence="2" id="KW-0456">Lyase</keyword>
<dbReference type="InterPro" id="IPR015422">
    <property type="entry name" value="PyrdxlP-dep_Trfase_small"/>
</dbReference>
<proteinExistence type="predicted"/>